<evidence type="ECO:0000313" key="3">
    <source>
        <dbReference type="Proteomes" id="UP001346869"/>
    </source>
</evidence>
<comment type="caution">
    <text evidence="2">The sequence shown here is derived from an EMBL/GenBank/DDBJ whole genome shotgun (WGS) entry which is preliminary data.</text>
</comment>
<feature type="compositionally biased region" description="Basic and acidic residues" evidence="1">
    <location>
        <begin position="75"/>
        <end position="89"/>
    </location>
</feature>
<dbReference type="EMBL" id="JAUZQC010000021">
    <property type="protein sequence ID" value="KAK5851772.1"/>
    <property type="molecule type" value="Genomic_DNA"/>
</dbReference>
<protein>
    <submittedName>
        <fullName evidence="2">Uncharacterized protein</fullName>
    </submittedName>
</protein>
<name>A0AAN8AE70_ELEMC</name>
<dbReference type="AlphaFoldDB" id="A0AAN8AE70"/>
<dbReference type="Proteomes" id="UP001346869">
    <property type="component" value="Unassembled WGS sequence"/>
</dbReference>
<sequence length="96" mass="10709">MRGSSLQDSKLVVRHVNLCNPTQWKPAHPPCFCLFPDCLSFALAAWPLGGVACFPFWSIRGSACSEEGRTASRIKSEQEVSRTERETRCRNSITHG</sequence>
<reference evidence="2 3" key="2">
    <citation type="journal article" date="2023" name="Mol. Biol. Evol.">
        <title>Genomics of Secondarily Temperate Adaptation in the Only Non-Antarctic Icefish.</title>
        <authorList>
            <person name="Rivera-Colon A.G."/>
            <person name="Rayamajhi N."/>
            <person name="Minhas B.F."/>
            <person name="Madrigal G."/>
            <person name="Bilyk K.T."/>
            <person name="Yoon V."/>
            <person name="Hune M."/>
            <person name="Gregory S."/>
            <person name="Cheng C.H.C."/>
            <person name="Catchen J.M."/>
        </authorList>
    </citation>
    <scope>NUCLEOTIDE SEQUENCE [LARGE SCALE GENOMIC DNA]</scope>
    <source>
        <strain evidence="2">JMC-PN-2008</strain>
    </source>
</reference>
<organism evidence="2 3">
    <name type="scientific">Eleginops maclovinus</name>
    <name type="common">Patagonian blennie</name>
    <name type="synonym">Eleginus maclovinus</name>
    <dbReference type="NCBI Taxonomy" id="56733"/>
    <lineage>
        <taxon>Eukaryota</taxon>
        <taxon>Metazoa</taxon>
        <taxon>Chordata</taxon>
        <taxon>Craniata</taxon>
        <taxon>Vertebrata</taxon>
        <taxon>Euteleostomi</taxon>
        <taxon>Actinopterygii</taxon>
        <taxon>Neopterygii</taxon>
        <taxon>Teleostei</taxon>
        <taxon>Neoteleostei</taxon>
        <taxon>Acanthomorphata</taxon>
        <taxon>Eupercaria</taxon>
        <taxon>Perciformes</taxon>
        <taxon>Notothenioidei</taxon>
        <taxon>Eleginopidae</taxon>
        <taxon>Eleginops</taxon>
    </lineage>
</organism>
<gene>
    <name evidence="2" type="ORF">PBY51_023299</name>
</gene>
<feature type="region of interest" description="Disordered" evidence="1">
    <location>
        <begin position="75"/>
        <end position="96"/>
    </location>
</feature>
<reference evidence="2 3" key="1">
    <citation type="journal article" date="2023" name="Genes (Basel)">
        <title>Chromosome-Level Genome Assembly and Circadian Gene Repertoire of the Patagonia Blennie Eleginops maclovinus-The Closest Ancestral Proxy of Antarctic Cryonotothenioids.</title>
        <authorList>
            <person name="Cheng C.C."/>
            <person name="Rivera-Colon A.G."/>
            <person name="Minhas B.F."/>
            <person name="Wilson L."/>
            <person name="Rayamajhi N."/>
            <person name="Vargas-Chacoff L."/>
            <person name="Catchen J.M."/>
        </authorList>
    </citation>
    <scope>NUCLEOTIDE SEQUENCE [LARGE SCALE GENOMIC DNA]</scope>
    <source>
        <strain evidence="2">JMC-PN-2008</strain>
    </source>
</reference>
<evidence type="ECO:0000256" key="1">
    <source>
        <dbReference type="SAM" id="MobiDB-lite"/>
    </source>
</evidence>
<evidence type="ECO:0000313" key="2">
    <source>
        <dbReference type="EMBL" id="KAK5851772.1"/>
    </source>
</evidence>
<proteinExistence type="predicted"/>
<accession>A0AAN8AE70</accession>
<keyword evidence="3" id="KW-1185">Reference proteome</keyword>